<feature type="transmembrane region" description="Helical" evidence="12">
    <location>
        <begin position="381"/>
        <end position="404"/>
    </location>
</feature>
<evidence type="ECO:0000256" key="11">
    <source>
        <dbReference type="ARBA" id="ARBA00023136"/>
    </source>
</evidence>
<dbReference type="Proteomes" id="UP000288805">
    <property type="component" value="Unassembled WGS sequence"/>
</dbReference>
<organism evidence="14 15">
    <name type="scientific">Vitis vinifera</name>
    <name type="common">Grape</name>
    <dbReference type="NCBI Taxonomy" id="29760"/>
    <lineage>
        <taxon>Eukaryota</taxon>
        <taxon>Viridiplantae</taxon>
        <taxon>Streptophyta</taxon>
        <taxon>Embryophyta</taxon>
        <taxon>Tracheophyta</taxon>
        <taxon>Spermatophyta</taxon>
        <taxon>Magnoliopsida</taxon>
        <taxon>eudicotyledons</taxon>
        <taxon>Gunneridae</taxon>
        <taxon>Pentapetalae</taxon>
        <taxon>rosids</taxon>
        <taxon>Vitales</taxon>
        <taxon>Vitaceae</taxon>
        <taxon>Viteae</taxon>
        <taxon>Vitis</taxon>
    </lineage>
</organism>
<dbReference type="InterPro" id="IPR004837">
    <property type="entry name" value="NaCa_Exmemb"/>
</dbReference>
<dbReference type="InterPro" id="IPR004798">
    <property type="entry name" value="CAX-like"/>
</dbReference>
<evidence type="ECO:0000256" key="8">
    <source>
        <dbReference type="ARBA" id="ARBA00022837"/>
    </source>
</evidence>
<evidence type="ECO:0000256" key="3">
    <source>
        <dbReference type="ARBA" id="ARBA00022448"/>
    </source>
</evidence>
<proteinExistence type="inferred from homology"/>
<evidence type="ECO:0000256" key="9">
    <source>
        <dbReference type="ARBA" id="ARBA00022989"/>
    </source>
</evidence>
<dbReference type="GO" id="GO:0009705">
    <property type="term" value="C:plant-type vacuole membrane"/>
    <property type="evidence" value="ECO:0007669"/>
    <property type="project" value="UniProtKB-ARBA"/>
</dbReference>
<dbReference type="PANTHER" id="PTHR31503">
    <property type="entry name" value="VACUOLAR CALCIUM ION TRANSPORTER"/>
    <property type="match status" value="1"/>
</dbReference>
<evidence type="ECO:0000256" key="12">
    <source>
        <dbReference type="RuleBase" id="RU365028"/>
    </source>
</evidence>
<dbReference type="NCBIfam" id="TIGR00378">
    <property type="entry name" value="cax"/>
    <property type="match status" value="1"/>
</dbReference>
<dbReference type="AlphaFoldDB" id="A0A438G1Z9"/>
<dbReference type="Pfam" id="PF01699">
    <property type="entry name" value="Na_Ca_ex"/>
    <property type="match status" value="2"/>
</dbReference>
<keyword evidence="3 12" id="KW-0813">Transport</keyword>
<dbReference type="FunFam" id="1.20.1420.30:FF:000020">
    <property type="entry name" value="Vacuolar cation/proton exchanger"/>
    <property type="match status" value="1"/>
</dbReference>
<dbReference type="EMBL" id="QGNW01000683">
    <property type="protein sequence ID" value="RVW66224.1"/>
    <property type="molecule type" value="Genomic_DNA"/>
</dbReference>
<dbReference type="PANTHER" id="PTHR31503:SF42">
    <property type="entry name" value="VACUOLAR CATION_PROTON EXCHANGER"/>
    <property type="match status" value="1"/>
</dbReference>
<protein>
    <recommendedName>
        <fullName evidence="12">Vacuolar cation/proton exchanger</fullName>
    </recommendedName>
</protein>
<feature type="transmembrane region" description="Helical" evidence="12">
    <location>
        <begin position="410"/>
        <end position="429"/>
    </location>
</feature>
<sequence length="481" mass="52678">MDSQEVWNLENGEVKGLSNKEGPHLIRNAHTMSSSSLRKRSDPMLLPKVRCRVLRQFLNNLQEVILGTKLCLLFPAIPLAVLAKCYQFGRPWIFALSLMGLTPLAERVSFLTEQIAYFTGPTVDELVALRNCHMVVEIEHIAKFGKAICVYNTKGGRVGGLLNATCGNATELIIALFALHQKKILVLKYSLLGSILSNLLLVLGTSLLFGGLANLKKEQLYDRKQADVNSLLLLLGLLCHVLPLMFKYAAWTDTFTAISTLQFSRASSILMLTTYVAYLIFQLKTHRQLFESQEEDEDGDDEKALIGFWSAFSWLVGMTVIIALLSEYVVGTIEAASDSWGVSVSFISIILLPIVGNAAEHAGSIIFAFKNKLDISLGVALGSATQISMFVVPLCVIVAWIMGVAMDLDFSLLETGSLAFAIIITAFALQDGTSHYMKGVVLSLCYIVIAACFFVHKNPSIHQSTTDSLRVVQSSTGVLTA</sequence>
<dbReference type="GO" id="GO:0015369">
    <property type="term" value="F:calcium:proton antiporter activity"/>
    <property type="evidence" value="ECO:0007669"/>
    <property type="project" value="UniProtKB-UniRule"/>
</dbReference>
<comment type="function">
    <text evidence="12">Vacuolar cation/proton exchanger (CAX). Translocates Ca(2+) and other metal ions into vacuoles using the proton gradient formed by H(+)-ATPase and H(+)-pyrophosphatase.</text>
</comment>
<feature type="transmembrane region" description="Helical" evidence="12">
    <location>
        <begin position="346"/>
        <end position="369"/>
    </location>
</feature>
<dbReference type="Gene3D" id="1.20.1420.30">
    <property type="entry name" value="NCX, central ion-binding region"/>
    <property type="match status" value="2"/>
</dbReference>
<keyword evidence="5 12" id="KW-0926">Vacuole</keyword>
<dbReference type="GO" id="GO:0055062">
    <property type="term" value="P:phosphate ion homeostasis"/>
    <property type="evidence" value="ECO:0007669"/>
    <property type="project" value="UniProtKB-ARBA"/>
</dbReference>
<dbReference type="GO" id="GO:0006882">
    <property type="term" value="P:intracellular zinc ion homeostasis"/>
    <property type="evidence" value="ECO:0007669"/>
    <property type="project" value="UniProtKB-ARBA"/>
</dbReference>
<feature type="transmembrane region" description="Helical" evidence="12">
    <location>
        <begin position="263"/>
        <end position="283"/>
    </location>
</feature>
<evidence type="ECO:0000256" key="6">
    <source>
        <dbReference type="ARBA" id="ARBA00022568"/>
    </source>
</evidence>
<evidence type="ECO:0000256" key="1">
    <source>
        <dbReference type="ARBA" id="ARBA00004128"/>
    </source>
</evidence>
<keyword evidence="10 12" id="KW-0406">Ion transport</keyword>
<dbReference type="InterPro" id="IPR004713">
    <property type="entry name" value="CaH_exchang"/>
</dbReference>
<feature type="domain" description="Sodium/calcium exchanger membrane region" evidence="13">
    <location>
        <begin position="312"/>
        <end position="454"/>
    </location>
</feature>
<dbReference type="GO" id="GO:0010119">
    <property type="term" value="P:regulation of stomatal movement"/>
    <property type="evidence" value="ECO:0007669"/>
    <property type="project" value="UniProtKB-ARBA"/>
</dbReference>
<evidence type="ECO:0000256" key="4">
    <source>
        <dbReference type="ARBA" id="ARBA00022449"/>
    </source>
</evidence>
<name>A0A438G1Z9_VITVI</name>
<evidence type="ECO:0000256" key="10">
    <source>
        <dbReference type="ARBA" id="ARBA00023065"/>
    </source>
</evidence>
<evidence type="ECO:0000313" key="14">
    <source>
        <dbReference type="EMBL" id="RVW66224.1"/>
    </source>
</evidence>
<keyword evidence="6 12" id="KW-0109">Calcium transport</keyword>
<reference evidence="14 15" key="1">
    <citation type="journal article" date="2018" name="PLoS Genet.">
        <title>Population sequencing reveals clonal diversity and ancestral inbreeding in the grapevine cultivar Chardonnay.</title>
        <authorList>
            <person name="Roach M.J."/>
            <person name="Johnson D.L."/>
            <person name="Bohlmann J."/>
            <person name="van Vuuren H.J."/>
            <person name="Jones S.J."/>
            <person name="Pretorius I.S."/>
            <person name="Schmidt S.A."/>
            <person name="Borneman A.R."/>
        </authorList>
    </citation>
    <scope>NUCLEOTIDE SEQUENCE [LARGE SCALE GENOMIC DNA]</scope>
    <source>
        <strain evidence="15">cv. Chardonnay</strain>
        <tissue evidence="14">Leaf</tissue>
    </source>
</reference>
<comment type="similarity">
    <text evidence="2">Belongs to the Ca(2+):cation antiporter (CaCA) (TC 2.A.19) family. Cation/proton exchanger (CAX) subfamily.</text>
</comment>
<dbReference type="NCBIfam" id="TIGR00846">
    <property type="entry name" value="caca2"/>
    <property type="match status" value="1"/>
</dbReference>
<keyword evidence="7 12" id="KW-0812">Transmembrane</keyword>
<keyword evidence="11 12" id="KW-0472">Membrane</keyword>
<dbReference type="FunFam" id="1.20.1420.30:FF:000008">
    <property type="entry name" value="Vacuolar cation/proton exchanger"/>
    <property type="match status" value="1"/>
</dbReference>
<accession>A0A438G1Z9</accession>
<feature type="transmembrane region" description="Helical" evidence="12">
    <location>
        <begin position="189"/>
        <end position="210"/>
    </location>
</feature>
<evidence type="ECO:0000256" key="7">
    <source>
        <dbReference type="ARBA" id="ARBA00022692"/>
    </source>
</evidence>
<comment type="caution">
    <text evidence="12">Lacks conserved residue(s) required for the propagation of feature annotation.</text>
</comment>
<evidence type="ECO:0000259" key="13">
    <source>
        <dbReference type="Pfam" id="PF01699"/>
    </source>
</evidence>
<keyword evidence="9 12" id="KW-1133">Transmembrane helix</keyword>
<feature type="transmembrane region" description="Helical" evidence="12">
    <location>
        <begin position="304"/>
        <end position="326"/>
    </location>
</feature>
<dbReference type="GO" id="GO:0061993">
    <property type="term" value="C:calcium:proton antiporter complex"/>
    <property type="evidence" value="ECO:0007669"/>
    <property type="project" value="UniProtKB-ARBA"/>
</dbReference>
<keyword evidence="4 12" id="KW-0050">Antiport</keyword>
<evidence type="ECO:0000256" key="5">
    <source>
        <dbReference type="ARBA" id="ARBA00022554"/>
    </source>
</evidence>
<feature type="transmembrane region" description="Helical" evidence="12">
    <location>
        <begin position="436"/>
        <end position="456"/>
    </location>
</feature>
<comment type="caution">
    <text evidence="14">The sequence shown here is derived from an EMBL/GenBank/DDBJ whole genome shotgun (WGS) entry which is preliminary data.</text>
</comment>
<feature type="transmembrane region" description="Helical" evidence="12">
    <location>
        <begin position="231"/>
        <end position="251"/>
    </location>
</feature>
<evidence type="ECO:0000256" key="2">
    <source>
        <dbReference type="ARBA" id="ARBA00008248"/>
    </source>
</evidence>
<feature type="domain" description="Sodium/calcium exchanger membrane region" evidence="13">
    <location>
        <begin position="92"/>
        <end position="283"/>
    </location>
</feature>
<evidence type="ECO:0000313" key="15">
    <source>
        <dbReference type="Proteomes" id="UP000288805"/>
    </source>
</evidence>
<gene>
    <name evidence="14" type="primary">CAX3_4</name>
    <name evidence="14" type="ORF">CK203_047376</name>
</gene>
<dbReference type="GO" id="GO:0010351">
    <property type="term" value="P:lithium ion transport"/>
    <property type="evidence" value="ECO:0007669"/>
    <property type="project" value="UniProtKB-ARBA"/>
</dbReference>
<dbReference type="GO" id="GO:0030026">
    <property type="term" value="P:intracellular manganese ion homeostasis"/>
    <property type="evidence" value="ECO:0007669"/>
    <property type="project" value="UniProtKB-ARBA"/>
</dbReference>
<dbReference type="InterPro" id="IPR044880">
    <property type="entry name" value="NCX_ion-bd_dom_sf"/>
</dbReference>
<keyword evidence="8 12" id="KW-0106">Calcium</keyword>
<dbReference type="GO" id="GO:0006874">
    <property type="term" value="P:intracellular calcium ion homeostasis"/>
    <property type="evidence" value="ECO:0007669"/>
    <property type="project" value="UniProtKB-ARBA"/>
</dbReference>
<comment type="subcellular location">
    <subcellularLocation>
        <location evidence="1">Vacuole membrane</location>
        <topology evidence="1">Multi-pass membrane protein</topology>
    </subcellularLocation>
</comment>